<reference evidence="11 12" key="1">
    <citation type="submission" date="2015-01" db="EMBL/GenBank/DDBJ databases">
        <title>Complete genome of Pseudomonas batumici UCM B-321 producer of the batumin antibiotic with strong antistaphilococcal and potential anticancer activity.</title>
        <authorList>
            <person name="Klochko V.V."/>
            <person name="Zelena L.B."/>
            <person name="Elena K.A."/>
            <person name="Reva O.N."/>
        </authorList>
    </citation>
    <scope>NUCLEOTIDE SEQUENCE [LARGE SCALE GENOMIC DNA]</scope>
    <source>
        <strain evidence="11 12">UCM B-321</strain>
    </source>
</reference>
<dbReference type="InterPro" id="IPR050086">
    <property type="entry name" value="MetN_ABC_transporter-like"/>
</dbReference>
<accession>A0A0C2EBX3</accession>
<dbReference type="PIRSF" id="PIRSF039085">
    <property type="entry name" value="ABC_ATPase_HisP"/>
    <property type="match status" value="1"/>
</dbReference>
<gene>
    <name evidence="11" type="ORF">UCMB321_2880</name>
</gene>
<dbReference type="EMBL" id="JXDG01000037">
    <property type="protein sequence ID" value="KIH83384.1"/>
    <property type="molecule type" value="Genomic_DNA"/>
</dbReference>
<dbReference type="InterPro" id="IPR003593">
    <property type="entry name" value="AAA+_ATPase"/>
</dbReference>
<dbReference type="SUPFAM" id="SSF52540">
    <property type="entry name" value="P-loop containing nucleoside triphosphate hydrolases"/>
    <property type="match status" value="1"/>
</dbReference>
<dbReference type="SMART" id="SM00382">
    <property type="entry name" value="AAA"/>
    <property type="match status" value="1"/>
</dbReference>
<comment type="subcellular location">
    <subcellularLocation>
        <location evidence="1">Cell inner membrane</location>
        <topology evidence="1">Peripheral membrane protein</topology>
    </subcellularLocation>
</comment>
<protein>
    <submittedName>
        <fullName evidence="11">ATP-binding protein</fullName>
    </submittedName>
</protein>
<dbReference type="InterPro" id="IPR003439">
    <property type="entry name" value="ABC_transporter-like_ATP-bd"/>
</dbReference>
<evidence type="ECO:0000256" key="5">
    <source>
        <dbReference type="ARBA" id="ARBA00022519"/>
    </source>
</evidence>
<evidence type="ECO:0000313" key="11">
    <source>
        <dbReference type="EMBL" id="KIH83384.1"/>
    </source>
</evidence>
<dbReference type="STRING" id="226910.UCMB321_2880"/>
<dbReference type="GO" id="GO:0015424">
    <property type="term" value="F:ABC-type amino acid transporter activity"/>
    <property type="evidence" value="ECO:0007669"/>
    <property type="project" value="InterPro"/>
</dbReference>
<dbReference type="RefSeq" id="WP_040067867.1">
    <property type="nucleotide sequence ID" value="NZ_JXDG01000037.1"/>
</dbReference>
<evidence type="ECO:0000256" key="3">
    <source>
        <dbReference type="ARBA" id="ARBA00022448"/>
    </source>
</evidence>
<keyword evidence="8" id="KW-0029">Amino-acid transport</keyword>
<evidence type="ECO:0000259" key="10">
    <source>
        <dbReference type="PROSITE" id="PS50893"/>
    </source>
</evidence>
<keyword evidence="9" id="KW-0472">Membrane</keyword>
<dbReference type="CDD" id="cd03262">
    <property type="entry name" value="ABC_HisP_GlnQ"/>
    <property type="match status" value="1"/>
</dbReference>
<dbReference type="PATRIC" id="fig|226910.6.peg.2871"/>
<dbReference type="InterPro" id="IPR017871">
    <property type="entry name" value="ABC_transporter-like_CS"/>
</dbReference>
<keyword evidence="6" id="KW-0547">Nucleotide-binding</keyword>
<evidence type="ECO:0000256" key="2">
    <source>
        <dbReference type="ARBA" id="ARBA00005417"/>
    </source>
</evidence>
<feature type="domain" description="ABC transporter" evidence="10">
    <location>
        <begin position="10"/>
        <end position="255"/>
    </location>
</feature>
<evidence type="ECO:0000256" key="9">
    <source>
        <dbReference type="ARBA" id="ARBA00023136"/>
    </source>
</evidence>
<dbReference type="PANTHER" id="PTHR43166">
    <property type="entry name" value="AMINO ACID IMPORT ATP-BINDING PROTEIN"/>
    <property type="match status" value="1"/>
</dbReference>
<keyword evidence="3" id="KW-0813">Transport</keyword>
<dbReference type="PANTHER" id="PTHR43166:SF35">
    <property type="entry name" value="L-CYSTINE IMPORT ATP-BINDING PROTEIN TCYN"/>
    <property type="match status" value="1"/>
</dbReference>
<name>A0A0C2EBX3_9PSED</name>
<dbReference type="GO" id="GO:0005886">
    <property type="term" value="C:plasma membrane"/>
    <property type="evidence" value="ECO:0007669"/>
    <property type="project" value="UniProtKB-SubCell"/>
</dbReference>
<evidence type="ECO:0000256" key="4">
    <source>
        <dbReference type="ARBA" id="ARBA00022475"/>
    </source>
</evidence>
<dbReference type="PROSITE" id="PS00211">
    <property type="entry name" value="ABC_TRANSPORTER_1"/>
    <property type="match status" value="1"/>
</dbReference>
<dbReference type="AlphaFoldDB" id="A0A0C2EBX3"/>
<dbReference type="InterPro" id="IPR030679">
    <property type="entry name" value="ABC_ATPase_HisP-typ"/>
</dbReference>
<evidence type="ECO:0000256" key="1">
    <source>
        <dbReference type="ARBA" id="ARBA00004417"/>
    </source>
</evidence>
<keyword evidence="7 11" id="KW-0067">ATP-binding</keyword>
<keyword evidence="4" id="KW-1003">Cell membrane</keyword>
<keyword evidence="12" id="KW-1185">Reference proteome</keyword>
<evidence type="ECO:0000313" key="12">
    <source>
        <dbReference type="Proteomes" id="UP000031535"/>
    </source>
</evidence>
<organism evidence="11 12">
    <name type="scientific">Pseudomonas batumici</name>
    <dbReference type="NCBI Taxonomy" id="226910"/>
    <lineage>
        <taxon>Bacteria</taxon>
        <taxon>Pseudomonadati</taxon>
        <taxon>Pseudomonadota</taxon>
        <taxon>Gammaproteobacteria</taxon>
        <taxon>Pseudomonadales</taxon>
        <taxon>Pseudomonadaceae</taxon>
        <taxon>Pseudomonas</taxon>
    </lineage>
</organism>
<proteinExistence type="inferred from homology"/>
<evidence type="ECO:0000256" key="7">
    <source>
        <dbReference type="ARBA" id="ARBA00022840"/>
    </source>
</evidence>
<dbReference type="InterPro" id="IPR027417">
    <property type="entry name" value="P-loop_NTPase"/>
</dbReference>
<evidence type="ECO:0000256" key="8">
    <source>
        <dbReference type="ARBA" id="ARBA00022970"/>
    </source>
</evidence>
<comment type="caution">
    <text evidence="11">The sequence shown here is derived from an EMBL/GenBank/DDBJ whole genome shotgun (WGS) entry which is preliminary data.</text>
</comment>
<evidence type="ECO:0000256" key="6">
    <source>
        <dbReference type="ARBA" id="ARBA00022741"/>
    </source>
</evidence>
<dbReference type="GO" id="GO:0005524">
    <property type="term" value="F:ATP binding"/>
    <property type="evidence" value="ECO:0007669"/>
    <property type="project" value="UniProtKB-KW"/>
</dbReference>
<dbReference type="Proteomes" id="UP000031535">
    <property type="component" value="Unassembled WGS sequence"/>
</dbReference>
<keyword evidence="5" id="KW-0997">Cell inner membrane</keyword>
<dbReference type="Gene3D" id="3.40.50.300">
    <property type="entry name" value="P-loop containing nucleotide triphosphate hydrolases"/>
    <property type="match status" value="1"/>
</dbReference>
<sequence length="259" mass="28590">MAHKSEELIIEALDIHKSFGSLQILKGISLQVRRGEVVVLIGASGSGKTTFIRCINLLEDIQGGRIRVNGRAMGYHERADGSLVRDSERNIARQRRDIGMVFQRFNLFPHMTALENIIEAPIQVLGVPRAEALEQARALLARVGLADKAAHYPSMLSGGQQQRVAIARALAMKPQAMLFDEPTSALDPETVGEVLQVMKQLAEEGMTMVVVTHEMGFAREVADRVVVLDQGELIEQGPPEQIFSRPVHPRTQAFLSRVL</sequence>
<dbReference type="GO" id="GO:0016887">
    <property type="term" value="F:ATP hydrolysis activity"/>
    <property type="evidence" value="ECO:0007669"/>
    <property type="project" value="InterPro"/>
</dbReference>
<dbReference type="FunFam" id="3.40.50.300:FF:000020">
    <property type="entry name" value="Amino acid ABC transporter ATP-binding component"/>
    <property type="match status" value="1"/>
</dbReference>
<dbReference type="Pfam" id="PF00005">
    <property type="entry name" value="ABC_tran"/>
    <property type="match status" value="1"/>
</dbReference>
<dbReference type="PROSITE" id="PS50893">
    <property type="entry name" value="ABC_TRANSPORTER_2"/>
    <property type="match status" value="1"/>
</dbReference>
<dbReference type="OrthoDB" id="9802264at2"/>
<comment type="similarity">
    <text evidence="2">Belongs to the ABC transporter superfamily.</text>
</comment>